<evidence type="ECO:0000313" key="4">
    <source>
        <dbReference type="EMBL" id="MBY19303.1"/>
    </source>
</evidence>
<proteinExistence type="predicted"/>
<organism evidence="4">
    <name type="scientific">Schizaphis graminum</name>
    <name type="common">Green bug aphid</name>
    <dbReference type="NCBI Taxonomy" id="13262"/>
    <lineage>
        <taxon>Eukaryota</taxon>
        <taxon>Metazoa</taxon>
        <taxon>Ecdysozoa</taxon>
        <taxon>Arthropoda</taxon>
        <taxon>Hexapoda</taxon>
        <taxon>Insecta</taxon>
        <taxon>Pterygota</taxon>
        <taxon>Neoptera</taxon>
        <taxon>Paraneoptera</taxon>
        <taxon>Hemiptera</taxon>
        <taxon>Sternorrhyncha</taxon>
        <taxon>Aphidomorpha</taxon>
        <taxon>Aphidoidea</taxon>
        <taxon>Aphididae</taxon>
        <taxon>Aphidini</taxon>
        <taxon>Schizaphis</taxon>
    </lineage>
</organism>
<feature type="region of interest" description="Disordered" evidence="2">
    <location>
        <begin position="127"/>
        <end position="147"/>
    </location>
</feature>
<evidence type="ECO:0000256" key="2">
    <source>
        <dbReference type="SAM" id="MobiDB-lite"/>
    </source>
</evidence>
<feature type="region of interest" description="Disordered" evidence="2">
    <location>
        <begin position="25"/>
        <end position="51"/>
    </location>
</feature>
<feature type="signal peptide" evidence="3">
    <location>
        <begin position="1"/>
        <end position="23"/>
    </location>
</feature>
<name>A0A2S2NQ21_SCHGA</name>
<feature type="coiled-coil region" evidence="1">
    <location>
        <begin position="77"/>
        <end position="113"/>
    </location>
</feature>
<reference evidence="4" key="1">
    <citation type="submission" date="2018-04" db="EMBL/GenBank/DDBJ databases">
        <title>Transcriptome of Schizaphis graminum biotype I.</title>
        <authorList>
            <person name="Scully E.D."/>
            <person name="Geib S.M."/>
            <person name="Palmer N.A."/>
            <person name="Koch K."/>
            <person name="Bradshaw J."/>
            <person name="Heng-Moss T."/>
            <person name="Sarath G."/>
        </authorList>
    </citation>
    <scope>NUCLEOTIDE SEQUENCE</scope>
</reference>
<keyword evidence="1" id="KW-0175">Coiled coil</keyword>
<feature type="compositionally biased region" description="Basic residues" evidence="2">
    <location>
        <begin position="135"/>
        <end position="147"/>
    </location>
</feature>
<evidence type="ECO:0000256" key="1">
    <source>
        <dbReference type="SAM" id="Coils"/>
    </source>
</evidence>
<feature type="compositionally biased region" description="Low complexity" evidence="2">
    <location>
        <begin position="32"/>
        <end position="47"/>
    </location>
</feature>
<keyword evidence="3" id="KW-0732">Signal</keyword>
<dbReference type="AlphaFoldDB" id="A0A2S2NQ21"/>
<sequence length="147" mass="16533">MNIIYAKGIVVLIVLACVLHTNGARTDRSSSKLDNNSFKKSSSNLSNDENKNGSVEQMLLNIATIIQRCIDDKTMNNKEFKTKLDNLYKNLVNKEIQNAIKKYTKKVVKIKQQYEDDVKVLEIMKGGAGSESSKTKNKSAKIKSVKY</sequence>
<dbReference type="EMBL" id="GGMR01006684">
    <property type="protein sequence ID" value="MBY19303.1"/>
    <property type="molecule type" value="Transcribed_RNA"/>
</dbReference>
<accession>A0A2S2NQ21</accession>
<gene>
    <name evidence="4" type="ORF">g.154823</name>
</gene>
<protein>
    <submittedName>
        <fullName evidence="4">Uncharacterized protein</fullName>
    </submittedName>
</protein>
<evidence type="ECO:0000256" key="3">
    <source>
        <dbReference type="SAM" id="SignalP"/>
    </source>
</evidence>
<feature type="chain" id="PRO_5015521367" evidence="3">
    <location>
        <begin position="24"/>
        <end position="147"/>
    </location>
</feature>